<gene>
    <name evidence="2" type="ORF">H0185_04225</name>
</gene>
<evidence type="ECO:0000313" key="2">
    <source>
        <dbReference type="EMBL" id="MBY0096010.1"/>
    </source>
</evidence>
<protein>
    <submittedName>
        <fullName evidence="2">GNAT family N-acetyltransferase</fullName>
    </submittedName>
</protein>
<comment type="caution">
    <text evidence="2">The sequence shown here is derived from an EMBL/GenBank/DDBJ whole genome shotgun (WGS) entry which is preliminary data.</text>
</comment>
<dbReference type="InterPro" id="IPR016181">
    <property type="entry name" value="Acyl_CoA_acyltransferase"/>
</dbReference>
<reference evidence="2 3" key="1">
    <citation type="submission" date="2020-07" db="EMBL/GenBank/DDBJ databases">
        <title>Fungal Genomes of the International Space Station.</title>
        <authorList>
            <person name="Seuylemezian A."/>
            <person name="Singh N.K."/>
            <person name="Wood J."/>
            <person name="Venkateswaran K."/>
        </authorList>
    </citation>
    <scope>NUCLEOTIDE SEQUENCE [LARGE SCALE GENOMIC DNA]</scope>
    <source>
        <strain evidence="2 3">PL-B2</strain>
    </source>
</reference>
<feature type="domain" description="N-acetyltransferase" evidence="1">
    <location>
        <begin position="4"/>
        <end position="148"/>
    </location>
</feature>
<dbReference type="CDD" id="cd04301">
    <property type="entry name" value="NAT_SF"/>
    <property type="match status" value="1"/>
</dbReference>
<dbReference type="InterPro" id="IPR000182">
    <property type="entry name" value="GNAT_dom"/>
</dbReference>
<evidence type="ECO:0000313" key="3">
    <source>
        <dbReference type="Proteomes" id="UP000769780"/>
    </source>
</evidence>
<keyword evidence="3" id="KW-1185">Reference proteome</keyword>
<name>A0ABS7K183_9BACI</name>
<dbReference type="Pfam" id="PF00583">
    <property type="entry name" value="Acetyltransf_1"/>
    <property type="match status" value="1"/>
</dbReference>
<dbReference type="Gene3D" id="3.40.630.30">
    <property type="match status" value="1"/>
</dbReference>
<evidence type="ECO:0000259" key="1">
    <source>
        <dbReference type="PROSITE" id="PS51186"/>
    </source>
</evidence>
<dbReference type="Proteomes" id="UP000769780">
    <property type="component" value="Unassembled WGS sequence"/>
</dbReference>
<organism evidence="2 3">
    <name type="scientific">Mesobacillus maritimus</name>
    <dbReference type="NCBI Taxonomy" id="1643336"/>
    <lineage>
        <taxon>Bacteria</taxon>
        <taxon>Bacillati</taxon>
        <taxon>Bacillota</taxon>
        <taxon>Bacilli</taxon>
        <taxon>Bacillales</taxon>
        <taxon>Bacillaceae</taxon>
        <taxon>Mesobacillus</taxon>
    </lineage>
</organism>
<dbReference type="RefSeq" id="WP_221871494.1">
    <property type="nucleotide sequence ID" value="NZ_JACWFH010000007.1"/>
</dbReference>
<accession>A0ABS7K183</accession>
<dbReference type="EMBL" id="JACWFH010000007">
    <property type="protein sequence ID" value="MBY0096010.1"/>
    <property type="molecule type" value="Genomic_DNA"/>
</dbReference>
<sequence length="184" mass="21735">MHFLTIAEWDEGIWQKVRSIYQEAFANHGGKPEKVIRNMFIRCNCHLHVVLNRDFPVGMAITGEINSSKVLIIDYFAIIPNYRGQGIGKEFVQYLKTWANQHEYYHSLLLEVENDQTKETSNRITFWERCGFTLLKNYIHHYIWVPEPYQAMTLMLQDSIPLLRGEEAFKYISAFHRKSFQGTN</sequence>
<dbReference type="PROSITE" id="PS51186">
    <property type="entry name" value="GNAT"/>
    <property type="match status" value="1"/>
</dbReference>
<dbReference type="SUPFAM" id="SSF55729">
    <property type="entry name" value="Acyl-CoA N-acyltransferases (Nat)"/>
    <property type="match status" value="1"/>
</dbReference>
<proteinExistence type="predicted"/>